<evidence type="ECO:0000313" key="2">
    <source>
        <dbReference type="EMBL" id="WXB19743.1"/>
    </source>
</evidence>
<dbReference type="EMBL" id="CP089984">
    <property type="protein sequence ID" value="WXB19743.1"/>
    <property type="molecule type" value="Genomic_DNA"/>
</dbReference>
<gene>
    <name evidence="2" type="ORF">LZC94_21270</name>
</gene>
<proteinExistence type="predicted"/>
<organism evidence="2 3">
    <name type="scientific">Pendulispora albinea</name>
    <dbReference type="NCBI Taxonomy" id="2741071"/>
    <lineage>
        <taxon>Bacteria</taxon>
        <taxon>Pseudomonadati</taxon>
        <taxon>Myxococcota</taxon>
        <taxon>Myxococcia</taxon>
        <taxon>Myxococcales</taxon>
        <taxon>Sorangiineae</taxon>
        <taxon>Pendulisporaceae</taxon>
        <taxon>Pendulispora</taxon>
    </lineage>
</organism>
<evidence type="ECO:0000313" key="3">
    <source>
        <dbReference type="Proteomes" id="UP001370348"/>
    </source>
</evidence>
<reference evidence="2 3" key="1">
    <citation type="submission" date="2021-12" db="EMBL/GenBank/DDBJ databases">
        <title>Discovery of the Pendulisporaceae a myxobacterial family with distinct sporulation behavior and unique specialized metabolism.</title>
        <authorList>
            <person name="Garcia R."/>
            <person name="Popoff A."/>
            <person name="Bader C.D."/>
            <person name="Loehr J."/>
            <person name="Walesch S."/>
            <person name="Walt C."/>
            <person name="Boldt J."/>
            <person name="Bunk B."/>
            <person name="Haeckl F.J.F.P.J."/>
            <person name="Gunesch A.P."/>
            <person name="Birkelbach J."/>
            <person name="Nuebel U."/>
            <person name="Pietschmann T."/>
            <person name="Bach T."/>
            <person name="Mueller R."/>
        </authorList>
    </citation>
    <scope>NUCLEOTIDE SEQUENCE [LARGE SCALE GENOMIC DNA]</scope>
    <source>
        <strain evidence="2 3">MSr11954</strain>
    </source>
</reference>
<name>A0ABZ2MB57_9BACT</name>
<sequence>MRWGIHDEWWVDDPFGRRWRFWLAREHETGLPIPRRAHSDDPLWHIIRCAFNHGQAIEDHPARELLQIYDALTGARLGDELPQPTRDPRRLLRGFRDELEAMLHDAVESGVLRFERDELPWPFPEKNDEPDDPRPDNPRDEDQPRMRLRIWVLDGDRQPMPGAPYRLRIGGVVRVGTARDNALIDERDLELADECNLEWGEIPQDDPRRGLQDYHYERRLFTNTYGEDAGHIDRKLHNLAYREETRKANVAAFERDYGVKANELTPIHHEGRRRPA</sequence>
<feature type="region of interest" description="Disordered" evidence="1">
    <location>
        <begin position="120"/>
        <end position="146"/>
    </location>
</feature>
<accession>A0ABZ2MB57</accession>
<dbReference type="RefSeq" id="WP_394829339.1">
    <property type="nucleotide sequence ID" value="NZ_CP089984.1"/>
</dbReference>
<dbReference type="Proteomes" id="UP001370348">
    <property type="component" value="Chromosome"/>
</dbReference>
<feature type="compositionally biased region" description="Basic and acidic residues" evidence="1">
    <location>
        <begin position="132"/>
        <end position="145"/>
    </location>
</feature>
<evidence type="ECO:0000256" key="1">
    <source>
        <dbReference type="SAM" id="MobiDB-lite"/>
    </source>
</evidence>
<protein>
    <submittedName>
        <fullName evidence="2">Uncharacterized protein</fullName>
    </submittedName>
</protein>
<keyword evidence="3" id="KW-1185">Reference proteome</keyword>